<proteinExistence type="inferred from homology"/>
<dbReference type="Pfam" id="PF01131">
    <property type="entry name" value="Topoisom_bac"/>
    <property type="match status" value="1"/>
</dbReference>
<dbReference type="Pfam" id="PF01751">
    <property type="entry name" value="Toprim"/>
    <property type="match status" value="1"/>
</dbReference>
<comment type="catalytic activity">
    <reaction evidence="1">
        <text>ATP-independent breakage of single-stranded DNA, followed by passage and rejoining.</text>
        <dbReference type="EC" id="5.6.2.1"/>
    </reaction>
</comment>
<dbReference type="InterPro" id="IPR023406">
    <property type="entry name" value="Topo_IA_AS"/>
</dbReference>
<dbReference type="InterPro" id="IPR013497">
    <property type="entry name" value="Topo_IA_cen"/>
</dbReference>
<evidence type="ECO:0000256" key="4">
    <source>
        <dbReference type="ARBA" id="ARBA00022723"/>
    </source>
</evidence>
<accession>A0A6G9IFB8</accession>
<dbReference type="InterPro" id="IPR003601">
    <property type="entry name" value="Topo_IA_2"/>
</dbReference>
<evidence type="ECO:0000256" key="2">
    <source>
        <dbReference type="ARBA" id="ARBA00009446"/>
    </source>
</evidence>
<evidence type="ECO:0000259" key="13">
    <source>
        <dbReference type="PROSITE" id="PS50880"/>
    </source>
</evidence>
<evidence type="ECO:0000256" key="5">
    <source>
        <dbReference type="ARBA" id="ARBA00022842"/>
    </source>
</evidence>
<dbReference type="GO" id="GO:0043597">
    <property type="term" value="C:cytoplasmic replication fork"/>
    <property type="evidence" value="ECO:0007669"/>
    <property type="project" value="TreeGrafter"/>
</dbReference>
<evidence type="ECO:0000256" key="1">
    <source>
        <dbReference type="ARBA" id="ARBA00000213"/>
    </source>
</evidence>
<reference evidence="15 16" key="1">
    <citation type="submission" date="2020-03" db="EMBL/GenBank/DDBJ databases">
        <title>Complete genome sequence of Orbus sp. IPMB12 (BCRC 80908).</title>
        <authorList>
            <person name="Lo W.-S."/>
            <person name="Chang T.-H."/>
            <person name="Kuo C.-H."/>
        </authorList>
    </citation>
    <scope>NUCLEOTIDE SEQUENCE [LARGE SCALE GENOMIC DNA]</scope>
    <source>
        <strain evidence="15 16">IPMB12</strain>
        <plasmid evidence="16">pipmb12</plasmid>
    </source>
</reference>
<dbReference type="PANTHER" id="PTHR11390">
    <property type="entry name" value="PROKARYOTIC DNA TOPOISOMERASE"/>
    <property type="match status" value="1"/>
</dbReference>
<evidence type="ECO:0000256" key="7">
    <source>
        <dbReference type="ARBA" id="ARBA00023125"/>
    </source>
</evidence>
<dbReference type="GO" id="GO:0003917">
    <property type="term" value="F:DNA topoisomerase type I (single strand cut, ATP-independent) activity"/>
    <property type="evidence" value="ECO:0007669"/>
    <property type="project" value="UniProtKB-EC"/>
</dbReference>
<dbReference type="InterPro" id="IPR005738">
    <property type="entry name" value="TopoIII"/>
</dbReference>
<dbReference type="EMBL" id="CP050254">
    <property type="protein sequence ID" value="QIQ22527.1"/>
    <property type="molecule type" value="Genomic_DNA"/>
</dbReference>
<dbReference type="PRINTS" id="PR00417">
    <property type="entry name" value="PRTPISMRASEI"/>
</dbReference>
<dbReference type="InParanoid" id="A0A6G9IFB8"/>
<feature type="domain" description="Topo IA-type catalytic" evidence="14">
    <location>
        <begin position="157"/>
        <end position="609"/>
    </location>
</feature>
<dbReference type="InterPro" id="IPR023405">
    <property type="entry name" value="Topo_IA_core_domain"/>
</dbReference>
<evidence type="ECO:0000256" key="12">
    <source>
        <dbReference type="ARBA" id="ARBA00032877"/>
    </source>
</evidence>
<dbReference type="RefSeq" id="WP_166917823.1">
    <property type="nucleotide sequence ID" value="NZ_CP050254.1"/>
</dbReference>
<evidence type="ECO:0000313" key="16">
    <source>
        <dbReference type="Proteomes" id="UP000501168"/>
    </source>
</evidence>
<dbReference type="SUPFAM" id="SSF56712">
    <property type="entry name" value="Prokaryotic type I DNA topoisomerase"/>
    <property type="match status" value="1"/>
</dbReference>
<dbReference type="GO" id="GO:0003677">
    <property type="term" value="F:DNA binding"/>
    <property type="evidence" value="ECO:0007669"/>
    <property type="project" value="UniProtKB-KW"/>
</dbReference>
<dbReference type="PROSITE" id="PS52039">
    <property type="entry name" value="TOPO_IA_2"/>
    <property type="match status" value="1"/>
</dbReference>
<dbReference type="SMART" id="SM00493">
    <property type="entry name" value="TOPRIM"/>
    <property type="match status" value="1"/>
</dbReference>
<geneLocation type="plasmid" evidence="16">
    <name>pipmb12</name>
</geneLocation>
<evidence type="ECO:0000256" key="10">
    <source>
        <dbReference type="ARBA" id="ARBA00031985"/>
    </source>
</evidence>
<sequence length="673" mass="75326">MRLFIAEKPSVAKAIAEVLGSTDKGNGYIVCGDDYVTWCFGHLLESAEPDHYLSDDVPKNENGKKKWREQDLPIVPDKWVKQPREDAKEQLANIGRLIKKASVIVNAGDPDREGQLLVDEVLDHFSNTSPVLRYWTNAADRTSVERELSALRNNADYISHGRAAAARDKADWLIGMNLSRAYTLKAIRGGSRTLLTVGRVQTPTLAMVVKRDRDIGSFKSIPHYSIGVTIKHEQGEFLANWKMKDEQPGQDEEGRLIDVSKVEDVIQQISNQSGTITVFDKTPKKKYHPKVYSLSDLILVASNKFGYKGEDVLNTCQSLYERHKLTSYPRTDNGYLPESQFSDAGTILAILKSINPSYSALIDKADIKIKSKTWDDEKTTAHHGIVPTLHKGDPTKLSEMEKNIYDLIIKSYIAQFYPVHEFLRTTVEVGIVDETFVAAGNIVTLNGWKDVYLNDQDLSAEDDDKEEQQFPLMKKGDSVTCIAPVKKSLKTKPPSSFTDGSLNNAMSNIYRFIEDPEHKKILKEEDGLGTEATRTTIVSELVRRGFLTYDGKKIISTKLGRELVDALPESVKSPVLTAIYERMLKGIAAGTFTEEEFLAKQVQYITDQVNKANEGSIKVGHIPKVSNLHKCDLCGKGLYKLAGKKPGSFWWQCSGAPECTQTYSDLNGRPRRK</sequence>
<keyword evidence="5" id="KW-0460">Magnesium</keyword>
<evidence type="ECO:0000256" key="6">
    <source>
        <dbReference type="ARBA" id="ARBA00023029"/>
    </source>
</evidence>
<dbReference type="Proteomes" id="UP000501168">
    <property type="component" value="Plasmid pIPMB12"/>
</dbReference>
<dbReference type="Gene3D" id="3.40.50.140">
    <property type="match status" value="1"/>
</dbReference>
<dbReference type="PROSITE" id="PS00396">
    <property type="entry name" value="TOPO_IA_1"/>
    <property type="match status" value="1"/>
</dbReference>
<feature type="domain" description="Toprim" evidence="13">
    <location>
        <begin position="1"/>
        <end position="140"/>
    </location>
</feature>
<keyword evidence="8 15" id="KW-0413">Isomerase</keyword>
<gene>
    <name evidence="15" type="ORF">IPMB12_12025</name>
</gene>
<evidence type="ECO:0000256" key="3">
    <source>
        <dbReference type="ARBA" id="ARBA00012891"/>
    </source>
</evidence>
<dbReference type="EC" id="5.6.2.1" evidence="3"/>
<dbReference type="GO" id="GO:0046872">
    <property type="term" value="F:metal ion binding"/>
    <property type="evidence" value="ECO:0007669"/>
    <property type="project" value="UniProtKB-KW"/>
</dbReference>
<keyword evidence="15" id="KW-0614">Plasmid</keyword>
<dbReference type="InterPro" id="IPR013824">
    <property type="entry name" value="Topo_IA_cen_sub1"/>
</dbReference>
<keyword evidence="4" id="KW-0479">Metal-binding</keyword>
<evidence type="ECO:0000256" key="11">
    <source>
        <dbReference type="ARBA" id="ARBA00032235"/>
    </source>
</evidence>
<dbReference type="GO" id="GO:0006265">
    <property type="term" value="P:DNA topological change"/>
    <property type="evidence" value="ECO:0007669"/>
    <property type="project" value="InterPro"/>
</dbReference>
<keyword evidence="7" id="KW-0238">DNA-binding</keyword>
<dbReference type="GO" id="GO:0006281">
    <property type="term" value="P:DNA repair"/>
    <property type="evidence" value="ECO:0007669"/>
    <property type="project" value="TreeGrafter"/>
</dbReference>
<dbReference type="GO" id="GO:0006310">
    <property type="term" value="P:DNA recombination"/>
    <property type="evidence" value="ECO:0007669"/>
    <property type="project" value="TreeGrafter"/>
</dbReference>
<evidence type="ECO:0000313" key="15">
    <source>
        <dbReference type="EMBL" id="QIQ22527.1"/>
    </source>
</evidence>
<name>A0A6G9IFB8_9GAMM</name>
<evidence type="ECO:0000256" key="9">
    <source>
        <dbReference type="ARBA" id="ARBA00030003"/>
    </source>
</evidence>
<dbReference type="InterPro" id="IPR003602">
    <property type="entry name" value="Topo_IA_DNA-bd_dom"/>
</dbReference>
<dbReference type="KEGG" id="orb:IPMB12_12025"/>
<dbReference type="PROSITE" id="PS50880">
    <property type="entry name" value="TOPRIM"/>
    <property type="match status" value="1"/>
</dbReference>
<dbReference type="Gene3D" id="1.10.290.10">
    <property type="entry name" value="Topoisomerase I, domain 4"/>
    <property type="match status" value="1"/>
</dbReference>
<dbReference type="Gene3D" id="2.70.20.10">
    <property type="entry name" value="Topoisomerase I, domain 3"/>
    <property type="match status" value="1"/>
</dbReference>
<keyword evidence="6" id="KW-0799">Topoisomerase</keyword>
<dbReference type="SMART" id="SM00436">
    <property type="entry name" value="TOP1Bc"/>
    <property type="match status" value="1"/>
</dbReference>
<dbReference type="InterPro" id="IPR013825">
    <property type="entry name" value="Topo_IA_cen_sub2"/>
</dbReference>
<dbReference type="NCBIfam" id="NF005829">
    <property type="entry name" value="PRK07726.1"/>
    <property type="match status" value="1"/>
</dbReference>
<protein>
    <recommendedName>
        <fullName evidence="3">DNA topoisomerase</fullName>
        <ecNumber evidence="3">5.6.2.1</ecNumber>
    </recommendedName>
    <alternativeName>
        <fullName evidence="12">Omega-protein</fullName>
    </alternativeName>
    <alternativeName>
        <fullName evidence="11">Relaxing enzyme</fullName>
    </alternativeName>
    <alternativeName>
        <fullName evidence="9">Swivelase</fullName>
    </alternativeName>
    <alternativeName>
        <fullName evidence="10">Untwisting enzyme</fullName>
    </alternativeName>
</protein>
<dbReference type="NCBIfam" id="TIGR01056">
    <property type="entry name" value="topB"/>
    <property type="match status" value="1"/>
</dbReference>
<dbReference type="SMART" id="SM00437">
    <property type="entry name" value="TOP1Ac"/>
    <property type="match status" value="1"/>
</dbReference>
<evidence type="ECO:0000259" key="14">
    <source>
        <dbReference type="PROSITE" id="PS52039"/>
    </source>
</evidence>
<dbReference type="InterPro" id="IPR013826">
    <property type="entry name" value="Topo_IA_cen_sub3"/>
</dbReference>
<comment type="similarity">
    <text evidence="2">Belongs to the type IA topoisomerase family.</text>
</comment>
<dbReference type="InterPro" id="IPR000380">
    <property type="entry name" value="Topo_IA"/>
</dbReference>
<keyword evidence="16" id="KW-1185">Reference proteome</keyword>
<dbReference type="PANTHER" id="PTHR11390:SF21">
    <property type="entry name" value="DNA TOPOISOMERASE 3-ALPHA"/>
    <property type="match status" value="1"/>
</dbReference>
<dbReference type="AlphaFoldDB" id="A0A6G9IFB8"/>
<dbReference type="Gene3D" id="1.10.460.10">
    <property type="entry name" value="Topoisomerase I, domain 2"/>
    <property type="match status" value="1"/>
</dbReference>
<dbReference type="InterPro" id="IPR006171">
    <property type="entry name" value="TOPRIM_dom"/>
</dbReference>
<dbReference type="InterPro" id="IPR034144">
    <property type="entry name" value="TOPRIM_TopoIII"/>
</dbReference>
<dbReference type="CDD" id="cd03362">
    <property type="entry name" value="TOPRIM_TopoIA_TopoIII"/>
    <property type="match status" value="1"/>
</dbReference>
<organism evidence="15 16">
    <name type="scientific">Zophobihabitans entericus</name>
    <dbReference type="NCBI Taxonomy" id="1635327"/>
    <lineage>
        <taxon>Bacteria</taxon>
        <taxon>Pseudomonadati</taxon>
        <taxon>Pseudomonadota</taxon>
        <taxon>Gammaproteobacteria</taxon>
        <taxon>Orbales</taxon>
        <taxon>Orbaceae</taxon>
        <taxon>Zophobihabitans</taxon>
    </lineage>
</organism>
<evidence type="ECO:0000256" key="8">
    <source>
        <dbReference type="ARBA" id="ARBA00023235"/>
    </source>
</evidence>